<reference evidence="1 2" key="1">
    <citation type="submission" date="2020-08" db="EMBL/GenBank/DDBJ databases">
        <title>Genomic Encyclopedia of Type Strains, Phase IV (KMG-V): Genome sequencing to study the core and pangenomes of soil and plant-associated prokaryotes.</title>
        <authorList>
            <person name="Whitman W."/>
        </authorList>
    </citation>
    <scope>NUCLEOTIDE SEQUENCE [LARGE SCALE GENOMIC DNA]</scope>
    <source>
        <strain evidence="1 2">SEMIA 415</strain>
    </source>
</reference>
<accession>A0AAE2SZ38</accession>
<organism evidence="1 2">
    <name type="scientific">Rhizobium leguminosarum</name>
    <dbReference type="NCBI Taxonomy" id="384"/>
    <lineage>
        <taxon>Bacteria</taxon>
        <taxon>Pseudomonadati</taxon>
        <taxon>Pseudomonadota</taxon>
        <taxon>Alphaproteobacteria</taxon>
        <taxon>Hyphomicrobiales</taxon>
        <taxon>Rhizobiaceae</taxon>
        <taxon>Rhizobium/Agrobacterium group</taxon>
        <taxon>Rhizobium</taxon>
    </lineage>
</organism>
<dbReference type="EMBL" id="JACIGO010000011">
    <property type="protein sequence ID" value="MBB4293712.1"/>
    <property type="molecule type" value="Genomic_DNA"/>
</dbReference>
<comment type="caution">
    <text evidence="1">The sequence shown here is derived from an EMBL/GenBank/DDBJ whole genome shotgun (WGS) entry which is preliminary data.</text>
</comment>
<evidence type="ECO:0000313" key="1">
    <source>
        <dbReference type="EMBL" id="MBB4293712.1"/>
    </source>
</evidence>
<evidence type="ECO:0000313" key="2">
    <source>
        <dbReference type="Proteomes" id="UP000538507"/>
    </source>
</evidence>
<dbReference type="RefSeq" id="WP_164517707.1">
    <property type="nucleotide sequence ID" value="NZ_JACHAZ010000006.1"/>
</dbReference>
<gene>
    <name evidence="1" type="ORF">GGE16_005806</name>
</gene>
<dbReference type="Proteomes" id="UP000538507">
    <property type="component" value="Unassembled WGS sequence"/>
</dbReference>
<name>A0AAE2SZ38_RHILE</name>
<protein>
    <submittedName>
        <fullName evidence="1">Uncharacterized protein</fullName>
    </submittedName>
</protein>
<dbReference type="AlphaFoldDB" id="A0AAE2SZ38"/>
<proteinExistence type="predicted"/>
<sequence length="179" mass="20814">MKKILSHLRLVASDPALTRAVQERVTVGKRKLKFEEQLSFNLEGEVQEKRVILIAMAPLHGRRFMELIASIKPKVVLDTRHAIRFDLPGTSRSHVFARFASIHAYYAKAHIPWHELRAADFMLERGPLSNRLHHEILEREEDCIMVLLPDAEHLGLFRSYLNRQLSTSSKMDWRIEEVV</sequence>